<keyword evidence="2" id="KW-1133">Transmembrane helix</keyword>
<gene>
    <name evidence="3" type="ORF">TPA0598_10_02600</name>
</gene>
<feature type="transmembrane region" description="Helical" evidence="2">
    <location>
        <begin position="208"/>
        <end position="227"/>
    </location>
</feature>
<evidence type="ECO:0000256" key="2">
    <source>
        <dbReference type="SAM" id="Phobius"/>
    </source>
</evidence>
<dbReference type="Proteomes" id="UP000048965">
    <property type="component" value="Unassembled WGS sequence"/>
</dbReference>
<feature type="transmembrane region" description="Helical" evidence="2">
    <location>
        <begin position="43"/>
        <end position="64"/>
    </location>
</feature>
<sequence length="391" mass="40041">MTGRGPGGTGRSPVRRSGLVRRTDAGRTAGGEAPVMDTRRLTFLGRIAVVACVPYLTLKLLWVLGFDIGVMDTHRVGRAAWVTANVVTFLLDAVAAVVAHTLTRPAGLRTPAWLLAFPLWMASGLLIPLMTGLAGGSVTALVTGAANPLSTGDFLAPWVFGVVYGGFTIETVTLLGAFVLYAHQRWGGLLRRPLHALPDTGTRAMQRIFVLPAAALLAALGTVHVLWGAGSTLGVATADVAARTVISSASDWAAGLLSLAGAAGLVLLVLPGLLPGLRVRTPLFLAWCGSAAAFACGGCLWLGQAVTDGLSPGASAVPEGLPGLLGALELCAGLVVLCTGSFALCELTAATRSAPASGGGRPAPPTARTRERPALRASRPAARECVPTDDR</sequence>
<protein>
    <recommendedName>
        <fullName evidence="5">LigA protein</fullName>
    </recommendedName>
</protein>
<reference evidence="4" key="1">
    <citation type="submission" date="2014-09" db="EMBL/GenBank/DDBJ databases">
        <title>Whole genome shotgun sequence of Streptomyces sp. NBRC 110027.</title>
        <authorList>
            <person name="Komaki H."/>
            <person name="Ichikawa N."/>
            <person name="Katano-Makiyama Y."/>
            <person name="Hosoyama A."/>
            <person name="Hashimoto M."/>
            <person name="Uohara A."/>
            <person name="Kitahashi Y."/>
            <person name="Ohji S."/>
            <person name="Kimura A."/>
            <person name="Yamazoe A."/>
            <person name="Igarashi Y."/>
            <person name="Fujita N."/>
        </authorList>
    </citation>
    <scope>NUCLEOTIDE SEQUENCE [LARGE SCALE GENOMIC DNA]</scope>
    <source>
        <strain evidence="4">NBRC 110027</strain>
    </source>
</reference>
<evidence type="ECO:0000313" key="4">
    <source>
        <dbReference type="Proteomes" id="UP000048965"/>
    </source>
</evidence>
<dbReference type="AlphaFoldDB" id="A0A0P4RHB5"/>
<feature type="transmembrane region" description="Helical" evidence="2">
    <location>
        <begin position="155"/>
        <end position="182"/>
    </location>
</feature>
<feature type="transmembrane region" description="Helical" evidence="2">
    <location>
        <begin position="323"/>
        <end position="345"/>
    </location>
</feature>
<reference evidence="3 4" key="2">
    <citation type="journal article" date="2015" name="Stand. Genomic Sci.">
        <title>Draft genome sequence of marine-derived Streptomyces sp. TP-A0598, a producer of anti-MRSA antibiotic lydicamycins.</title>
        <authorList>
            <person name="Komaki H."/>
            <person name="Ichikawa N."/>
            <person name="Hosoyama A."/>
            <person name="Fujita N."/>
            <person name="Igarashi Y."/>
        </authorList>
    </citation>
    <scope>NUCLEOTIDE SEQUENCE [LARGE SCALE GENOMIC DNA]</scope>
    <source>
        <strain evidence="3 4">NBRC 110027</strain>
    </source>
</reference>
<evidence type="ECO:0008006" key="5">
    <source>
        <dbReference type="Google" id="ProtNLM"/>
    </source>
</evidence>
<keyword evidence="2" id="KW-0812">Transmembrane</keyword>
<feature type="region of interest" description="Disordered" evidence="1">
    <location>
        <begin position="1"/>
        <end position="31"/>
    </location>
</feature>
<keyword evidence="4" id="KW-1185">Reference proteome</keyword>
<dbReference type="EMBL" id="BBNO01000010">
    <property type="protein sequence ID" value="GAO12290.1"/>
    <property type="molecule type" value="Genomic_DNA"/>
</dbReference>
<evidence type="ECO:0000313" key="3">
    <source>
        <dbReference type="EMBL" id="GAO12290.1"/>
    </source>
</evidence>
<keyword evidence="2" id="KW-0472">Membrane</keyword>
<accession>A0A0P4RHB5</accession>
<name>A0A0P4RHB5_9ACTN</name>
<feature type="transmembrane region" description="Helical" evidence="2">
    <location>
        <begin position="79"/>
        <end position="100"/>
    </location>
</feature>
<feature type="compositionally biased region" description="Low complexity" evidence="1">
    <location>
        <begin position="375"/>
        <end position="384"/>
    </location>
</feature>
<organism evidence="3 4">
    <name type="scientific">Streptomyces lydicamycinicus</name>
    <dbReference type="NCBI Taxonomy" id="1546107"/>
    <lineage>
        <taxon>Bacteria</taxon>
        <taxon>Bacillati</taxon>
        <taxon>Actinomycetota</taxon>
        <taxon>Actinomycetes</taxon>
        <taxon>Kitasatosporales</taxon>
        <taxon>Streptomycetaceae</taxon>
        <taxon>Streptomyces</taxon>
    </lineage>
</organism>
<feature type="transmembrane region" description="Helical" evidence="2">
    <location>
        <begin position="252"/>
        <end position="271"/>
    </location>
</feature>
<feature type="region of interest" description="Disordered" evidence="1">
    <location>
        <begin position="353"/>
        <end position="391"/>
    </location>
</feature>
<feature type="transmembrane region" description="Helical" evidence="2">
    <location>
        <begin position="112"/>
        <end position="135"/>
    </location>
</feature>
<feature type="compositionally biased region" description="Gly residues" evidence="1">
    <location>
        <begin position="1"/>
        <end position="10"/>
    </location>
</feature>
<evidence type="ECO:0000256" key="1">
    <source>
        <dbReference type="SAM" id="MobiDB-lite"/>
    </source>
</evidence>
<proteinExistence type="predicted"/>
<comment type="caution">
    <text evidence="3">The sequence shown here is derived from an EMBL/GenBank/DDBJ whole genome shotgun (WGS) entry which is preliminary data.</text>
</comment>
<feature type="transmembrane region" description="Helical" evidence="2">
    <location>
        <begin position="283"/>
        <end position="303"/>
    </location>
</feature>